<keyword evidence="5 6" id="KW-0472">Membrane</keyword>
<dbReference type="EMBL" id="DTDH01000224">
    <property type="protein sequence ID" value="HGT99365.1"/>
    <property type="molecule type" value="Genomic_DNA"/>
</dbReference>
<evidence type="ECO:0000259" key="7">
    <source>
        <dbReference type="Pfam" id="PF00892"/>
    </source>
</evidence>
<dbReference type="InterPro" id="IPR000620">
    <property type="entry name" value="EamA_dom"/>
</dbReference>
<name>A0A7J3N0P9_9CREN</name>
<keyword evidence="2" id="KW-1003">Cell membrane</keyword>
<evidence type="ECO:0000256" key="1">
    <source>
        <dbReference type="ARBA" id="ARBA00004651"/>
    </source>
</evidence>
<dbReference type="AlphaFoldDB" id="A0A7J3N0P9"/>
<dbReference type="SUPFAM" id="SSF103481">
    <property type="entry name" value="Multidrug resistance efflux transporter EmrE"/>
    <property type="match status" value="1"/>
</dbReference>
<dbReference type="Pfam" id="PF00892">
    <property type="entry name" value="EamA"/>
    <property type="match status" value="1"/>
</dbReference>
<gene>
    <name evidence="8" type="ORF">ENU64_08085</name>
</gene>
<feature type="domain" description="EamA" evidence="7">
    <location>
        <begin position="4"/>
        <end position="95"/>
    </location>
</feature>
<evidence type="ECO:0000313" key="8">
    <source>
        <dbReference type="EMBL" id="HGT99365.1"/>
    </source>
</evidence>
<evidence type="ECO:0000256" key="6">
    <source>
        <dbReference type="SAM" id="Phobius"/>
    </source>
</evidence>
<dbReference type="InterPro" id="IPR037185">
    <property type="entry name" value="EmrE-like"/>
</dbReference>
<organism evidence="8">
    <name type="scientific">Ignisphaera aggregans</name>
    <dbReference type="NCBI Taxonomy" id="334771"/>
    <lineage>
        <taxon>Archaea</taxon>
        <taxon>Thermoproteota</taxon>
        <taxon>Thermoprotei</taxon>
        <taxon>Desulfurococcales</taxon>
        <taxon>Desulfurococcaceae</taxon>
        <taxon>Ignisphaera</taxon>
    </lineage>
</organism>
<evidence type="ECO:0000256" key="3">
    <source>
        <dbReference type="ARBA" id="ARBA00022692"/>
    </source>
</evidence>
<feature type="transmembrane region" description="Helical" evidence="6">
    <location>
        <begin position="79"/>
        <end position="99"/>
    </location>
</feature>
<keyword evidence="4 6" id="KW-1133">Transmembrane helix</keyword>
<comment type="subcellular location">
    <subcellularLocation>
        <location evidence="1">Cell membrane</location>
        <topology evidence="1">Multi-pass membrane protein</topology>
    </subcellularLocation>
</comment>
<keyword evidence="3 6" id="KW-0812">Transmembrane</keyword>
<dbReference type="PANTHER" id="PTHR42920:SF5">
    <property type="entry name" value="EAMA DOMAIN-CONTAINING PROTEIN"/>
    <property type="match status" value="1"/>
</dbReference>
<reference evidence="8" key="1">
    <citation type="journal article" date="2020" name="mSystems">
        <title>Genome- and Community-Level Interaction Insights into Carbon Utilization and Element Cycling Functions of Hydrothermarchaeota in Hydrothermal Sediment.</title>
        <authorList>
            <person name="Zhou Z."/>
            <person name="Liu Y."/>
            <person name="Xu W."/>
            <person name="Pan J."/>
            <person name="Luo Z.H."/>
            <person name="Li M."/>
        </authorList>
    </citation>
    <scope>NUCLEOTIDE SEQUENCE [LARGE SCALE GENOMIC DNA]</scope>
    <source>
        <strain evidence="8">SpSt-688</strain>
    </source>
</reference>
<feature type="transmembrane region" description="Helical" evidence="6">
    <location>
        <begin position="48"/>
        <end position="73"/>
    </location>
</feature>
<dbReference type="InterPro" id="IPR051258">
    <property type="entry name" value="Diverse_Substrate_Transporter"/>
</dbReference>
<accession>A0A7J3N0P9</accession>
<evidence type="ECO:0000256" key="4">
    <source>
        <dbReference type="ARBA" id="ARBA00022989"/>
    </source>
</evidence>
<protein>
    <submittedName>
        <fullName evidence="8">EamA family transporter</fullName>
    </submittedName>
</protein>
<feature type="transmembrane region" description="Helical" evidence="6">
    <location>
        <begin position="23"/>
        <end position="41"/>
    </location>
</feature>
<evidence type="ECO:0000256" key="5">
    <source>
        <dbReference type="ARBA" id="ARBA00023136"/>
    </source>
</evidence>
<sequence>MPSLVIAPWTILYDNPMNIVLNSWMYIIYLAIACSIVASLLQVIGQRYVAPAIASVIYLLEPFFALLFSISLYGEEIDIVRIVGGIMIVLASYIAMSYAPNAYT</sequence>
<comment type="caution">
    <text evidence="8">The sequence shown here is derived from an EMBL/GenBank/DDBJ whole genome shotgun (WGS) entry which is preliminary data.</text>
</comment>
<evidence type="ECO:0000256" key="2">
    <source>
        <dbReference type="ARBA" id="ARBA00022475"/>
    </source>
</evidence>
<proteinExistence type="predicted"/>
<dbReference type="PANTHER" id="PTHR42920">
    <property type="entry name" value="OS03G0707200 PROTEIN-RELATED"/>
    <property type="match status" value="1"/>
</dbReference>
<dbReference type="GO" id="GO:0005886">
    <property type="term" value="C:plasma membrane"/>
    <property type="evidence" value="ECO:0007669"/>
    <property type="project" value="UniProtKB-SubCell"/>
</dbReference>